<protein>
    <submittedName>
        <fullName evidence="1">Flagellar biosynthesis regulator FlaF</fullName>
    </submittedName>
</protein>
<evidence type="ECO:0000313" key="2">
    <source>
        <dbReference type="Proteomes" id="UP001526246"/>
    </source>
</evidence>
<sequence length="113" mass="12558">MSLTAYQRAHRAAEHPRSVEQRLLREISREMEDAWNSGRRGIELMPALHRNREMWATFSAACGAPGNALPDALRASIISIALWVDRHTSAVVAGREPLGDLLEINRTMIDGLG</sequence>
<keyword evidence="1" id="KW-0282">Flagellum</keyword>
<dbReference type="Proteomes" id="UP001526246">
    <property type="component" value="Unassembled WGS sequence"/>
</dbReference>
<accession>A0ABT3JIC1</accession>
<dbReference type="InterPro" id="IPR010845">
    <property type="entry name" value="FlaF"/>
</dbReference>
<dbReference type="EMBL" id="JAPDOB010000002">
    <property type="protein sequence ID" value="MCW3798834.1"/>
    <property type="molecule type" value="Genomic_DNA"/>
</dbReference>
<keyword evidence="1" id="KW-0969">Cilium</keyword>
<name>A0ABT3JIC1_9SPHN</name>
<keyword evidence="1" id="KW-0966">Cell projection</keyword>
<dbReference type="NCBIfam" id="NF009435">
    <property type="entry name" value="PRK12794.1"/>
    <property type="match status" value="1"/>
</dbReference>
<evidence type="ECO:0000313" key="1">
    <source>
        <dbReference type="EMBL" id="MCW3798834.1"/>
    </source>
</evidence>
<reference evidence="1 2" key="1">
    <citation type="submission" date="2022-10" db="EMBL/GenBank/DDBJ databases">
        <title>Sphingomonas sp.</title>
        <authorList>
            <person name="Jin C."/>
        </authorList>
    </citation>
    <scope>NUCLEOTIDE SEQUENCE [LARGE SCALE GENOMIC DNA]</scope>
    <source>
        <strain evidence="1 2">BN140010</strain>
    </source>
</reference>
<organism evidence="1 2">
    <name type="scientific">Sphingomonas arvum</name>
    <dbReference type="NCBI Taxonomy" id="2992113"/>
    <lineage>
        <taxon>Bacteria</taxon>
        <taxon>Pseudomonadati</taxon>
        <taxon>Pseudomonadota</taxon>
        <taxon>Alphaproteobacteria</taxon>
        <taxon>Sphingomonadales</taxon>
        <taxon>Sphingomonadaceae</taxon>
        <taxon>Sphingomonas</taxon>
    </lineage>
</organism>
<dbReference type="Pfam" id="PF07309">
    <property type="entry name" value="FlaF"/>
    <property type="match status" value="1"/>
</dbReference>
<dbReference type="RefSeq" id="WP_264883889.1">
    <property type="nucleotide sequence ID" value="NZ_JAPDOB010000002.1"/>
</dbReference>
<gene>
    <name evidence="1" type="primary">flaF</name>
    <name evidence="1" type="ORF">OMW55_13545</name>
</gene>
<proteinExistence type="predicted"/>
<keyword evidence="2" id="KW-1185">Reference proteome</keyword>
<comment type="caution">
    <text evidence="1">The sequence shown here is derived from an EMBL/GenBank/DDBJ whole genome shotgun (WGS) entry which is preliminary data.</text>
</comment>